<dbReference type="RefSeq" id="WP_133284088.1">
    <property type="nucleotide sequence ID" value="NZ_SMSI01000001.1"/>
</dbReference>
<dbReference type="EMBL" id="SMSI01000001">
    <property type="protein sequence ID" value="TDH39257.1"/>
    <property type="molecule type" value="Genomic_DNA"/>
</dbReference>
<dbReference type="SUPFAM" id="SSF69593">
    <property type="entry name" value="Glycerol-3-phosphate (1)-acyltransferase"/>
    <property type="match status" value="1"/>
</dbReference>
<sequence length="276" mass="31185">MRFEHLSYANSAQPRLTQWVIRSIENLSGRDHYAELYDVWRREIAPTRDRIFGRMLELIDVRFDLRGNWPVADLPEGPLVIIANHPFGIGDGIAVLSLAESLGRPFRVLMHNDLMRVPEMADYALPVSFDENREAMEVNMRTRKEAMRLLAEGVTIVIFPAGGVATAPKGFGQAEDLPWKMFPARLVQAARAHVLPVHFHGQNGRLFHLASRVSMTLRTSLLIREFRRLSGTRIIADVGEVMRAEDLAGISDRKALLAELQQAVFKRAMPEIRLAG</sequence>
<evidence type="ECO:0000313" key="3">
    <source>
        <dbReference type="Proteomes" id="UP000295131"/>
    </source>
</evidence>
<organism evidence="2 3">
    <name type="scientific">Pseudohoeflea suaedae</name>
    <dbReference type="NCBI Taxonomy" id="877384"/>
    <lineage>
        <taxon>Bacteria</taxon>
        <taxon>Pseudomonadati</taxon>
        <taxon>Pseudomonadota</taxon>
        <taxon>Alphaproteobacteria</taxon>
        <taxon>Hyphomicrobiales</taxon>
        <taxon>Rhizobiaceae</taxon>
        <taxon>Pseudohoeflea</taxon>
    </lineage>
</organism>
<accession>A0A4R5PRP2</accession>
<evidence type="ECO:0000313" key="2">
    <source>
        <dbReference type="EMBL" id="TDH39257.1"/>
    </source>
</evidence>
<comment type="caution">
    <text evidence="2">The sequence shown here is derived from an EMBL/GenBank/DDBJ whole genome shotgun (WGS) entry which is preliminary data.</text>
</comment>
<dbReference type="SMART" id="SM00563">
    <property type="entry name" value="PlsC"/>
    <property type="match status" value="1"/>
</dbReference>
<dbReference type="Proteomes" id="UP000295131">
    <property type="component" value="Unassembled WGS sequence"/>
</dbReference>
<dbReference type="CDD" id="cd07986">
    <property type="entry name" value="LPLAT_ACT14924-like"/>
    <property type="match status" value="1"/>
</dbReference>
<reference evidence="2 3" key="1">
    <citation type="journal article" date="2013" name="Int. J. Syst. Evol. Microbiol.">
        <title>Hoeflea suaedae sp. nov., an endophytic bacterium isolated from the root of the halophyte Suaeda maritima.</title>
        <authorList>
            <person name="Chung E.J."/>
            <person name="Park J.A."/>
            <person name="Pramanik P."/>
            <person name="Bibi F."/>
            <person name="Jeon C.O."/>
            <person name="Chung Y.R."/>
        </authorList>
    </citation>
    <scope>NUCLEOTIDE SEQUENCE [LARGE SCALE GENOMIC DNA]</scope>
    <source>
        <strain evidence="2 3">YC6898</strain>
    </source>
</reference>
<proteinExistence type="predicted"/>
<name>A0A4R5PRP2_9HYPH</name>
<dbReference type="AlphaFoldDB" id="A0A4R5PRP2"/>
<keyword evidence="3" id="KW-1185">Reference proteome</keyword>
<feature type="domain" description="Phospholipid/glycerol acyltransferase" evidence="1">
    <location>
        <begin position="79"/>
        <end position="202"/>
    </location>
</feature>
<dbReference type="InterPro" id="IPR002123">
    <property type="entry name" value="Plipid/glycerol_acylTrfase"/>
</dbReference>
<keyword evidence="2" id="KW-0808">Transferase</keyword>
<dbReference type="GO" id="GO:0016746">
    <property type="term" value="F:acyltransferase activity"/>
    <property type="evidence" value="ECO:0007669"/>
    <property type="project" value="UniProtKB-KW"/>
</dbReference>
<dbReference type="OrthoDB" id="1113830at2"/>
<dbReference type="Pfam" id="PF19576">
    <property type="entry name" value="Acyltransf_2"/>
    <property type="match status" value="1"/>
</dbReference>
<gene>
    <name evidence="2" type="ORF">E2A64_09390</name>
</gene>
<evidence type="ECO:0000259" key="1">
    <source>
        <dbReference type="SMART" id="SM00563"/>
    </source>
</evidence>
<protein>
    <submittedName>
        <fullName evidence="2">Glycerol acyltransferase</fullName>
    </submittedName>
</protein>
<keyword evidence="2" id="KW-0012">Acyltransferase</keyword>
<dbReference type="InterPro" id="IPR045746">
    <property type="entry name" value="ACT14924-like_Acyltransf_dom"/>
</dbReference>